<dbReference type="Proteomes" id="UP000321126">
    <property type="component" value="Unassembled WGS sequence"/>
</dbReference>
<dbReference type="InterPro" id="IPR016913">
    <property type="entry name" value="UCP029215"/>
</dbReference>
<protein>
    <submittedName>
        <fullName evidence="2">DUF2213 domain-containing protein</fullName>
    </submittedName>
</protein>
<organism evidence="2 3">
    <name type="scientific">Serratia marcescens</name>
    <dbReference type="NCBI Taxonomy" id="615"/>
    <lineage>
        <taxon>Bacteria</taxon>
        <taxon>Pseudomonadati</taxon>
        <taxon>Pseudomonadota</taxon>
        <taxon>Gammaproteobacteria</taxon>
        <taxon>Enterobacterales</taxon>
        <taxon>Yersiniaceae</taxon>
        <taxon>Serratia</taxon>
    </lineage>
</organism>
<dbReference type="RefSeq" id="WP_147882720.1">
    <property type="nucleotide sequence ID" value="NZ_VOUQ01000022.1"/>
</dbReference>
<feature type="compositionally biased region" description="Basic and acidic residues" evidence="1">
    <location>
        <begin position="282"/>
        <end position="292"/>
    </location>
</feature>
<feature type="compositionally biased region" description="Acidic residues" evidence="1">
    <location>
        <begin position="294"/>
        <end position="303"/>
    </location>
</feature>
<feature type="region of interest" description="Disordered" evidence="1">
    <location>
        <begin position="274"/>
        <end position="308"/>
    </location>
</feature>
<evidence type="ECO:0000313" key="2">
    <source>
        <dbReference type="EMBL" id="TXE26173.1"/>
    </source>
</evidence>
<dbReference type="Pfam" id="PF09979">
    <property type="entry name" value="DUF2213"/>
    <property type="match status" value="1"/>
</dbReference>
<dbReference type="EMBL" id="VOUQ01000022">
    <property type="protein sequence ID" value="TXE26173.1"/>
    <property type="molecule type" value="Genomic_DNA"/>
</dbReference>
<comment type="caution">
    <text evidence="2">The sequence shown here is derived from an EMBL/GenBank/DDBJ whole genome shotgun (WGS) entry which is preliminary data.</text>
</comment>
<dbReference type="PIRSF" id="PIRSF029215">
    <property type="entry name" value="UCP029215"/>
    <property type="match status" value="1"/>
</dbReference>
<feature type="region of interest" description="Disordered" evidence="1">
    <location>
        <begin position="222"/>
        <end position="259"/>
    </location>
</feature>
<feature type="compositionally biased region" description="Polar residues" evidence="1">
    <location>
        <begin position="230"/>
        <end position="239"/>
    </location>
</feature>
<evidence type="ECO:0000313" key="3">
    <source>
        <dbReference type="Proteomes" id="UP000321126"/>
    </source>
</evidence>
<proteinExistence type="predicted"/>
<dbReference type="AlphaFoldDB" id="A0A5C7BPU8"/>
<evidence type="ECO:0000256" key="1">
    <source>
        <dbReference type="SAM" id="MobiDB-lite"/>
    </source>
</evidence>
<reference evidence="2 3" key="1">
    <citation type="submission" date="2019-07" db="EMBL/GenBank/DDBJ databases">
        <title>Serratia strains were isolated from fresh produce.</title>
        <authorList>
            <person name="Cho G.-S."/>
            <person name="Stein M."/>
            <person name="Lee W."/>
            <person name="Suh S.H."/>
            <person name="Franz C.M.A.P."/>
        </authorList>
    </citation>
    <scope>NUCLEOTIDE SEQUENCE [LARGE SCALE GENOMIC DNA]</scope>
    <source>
        <strain evidence="2 3">S16</strain>
    </source>
</reference>
<gene>
    <name evidence="2" type="ORF">FOT62_23365</name>
</gene>
<name>A0A5C7BPU8_SERMA</name>
<accession>A0A5C7BPU8</accession>
<sequence length="410" mass="44584">MKYFFNTQLGETRYQMADGGLLCKDVPIARTGTQVYSAKDLPNLKPNAAGEIIVRRSPEQVFDPATLASFEGMSITVLHPEDEDGNVRLINPQNWKELAHGHIQNVRRGTGDQSDLMLADIIVKDEYAIQLIEEGLRQLSCGYDAEYEQTTPGTADQVDITGNHVALVPKGRAGNRCAIGDRDTMATQKKSWLQRLRFAHKTGDADTMNELLDSAPAAVTVDEGDLPSGVNLNINLSPQQPLPNKDPEMGGEPTGDGEDDIKTLLKALLAKMEGTTTGDNADDPKGKEKNETTGDGEDDEEETTITGDSAYRAEVIVPGIDLSRKVKPTAFKRDVLAAADKALVRQVVGDADISKLPKQSVNMAFNAISEIAKGRNTREITGDAQRLNLGPQNISALNKQNAEFWSNRKG</sequence>